<dbReference type="AlphaFoldDB" id="A0A2Z6M4T6"/>
<keyword evidence="1" id="KW-0809">Transit peptide</keyword>
<dbReference type="Gene3D" id="3.40.50.1000">
    <property type="entry name" value="HAD superfamily/HAD-like"/>
    <property type="match status" value="1"/>
</dbReference>
<keyword evidence="4" id="KW-1185">Reference proteome</keyword>
<dbReference type="InterPro" id="IPR004274">
    <property type="entry name" value="FCP1_dom"/>
</dbReference>
<dbReference type="SUPFAM" id="SSF56784">
    <property type="entry name" value="HAD-like"/>
    <property type="match status" value="1"/>
</dbReference>
<protein>
    <recommendedName>
        <fullName evidence="1">Mitochondrial import inner membrane translocase subunit TIM50</fullName>
    </recommendedName>
</protein>
<keyword evidence="1" id="KW-0496">Mitochondrion</keyword>
<dbReference type="Proteomes" id="UP000242715">
    <property type="component" value="Unassembled WGS sequence"/>
</dbReference>
<comment type="function">
    <text evidence="1">Essential component of the TIM23 complex, a complex that mediates the translocation of transit peptide-containing proteins across the mitochondrial inner membrane.</text>
</comment>
<keyword evidence="1" id="KW-0813">Transport</keyword>
<dbReference type="PANTHER" id="PTHR12210">
    <property type="entry name" value="DULLARD PROTEIN PHOSPHATASE"/>
    <property type="match status" value="1"/>
</dbReference>
<name>A0A2Z6M4T6_TRISU</name>
<accession>A0A2Z6M4T6</accession>
<dbReference type="GO" id="GO:0015031">
    <property type="term" value="P:protein transport"/>
    <property type="evidence" value="ECO:0007669"/>
    <property type="project" value="UniProtKB-KW"/>
</dbReference>
<reference evidence="4" key="1">
    <citation type="journal article" date="2017" name="Front. Plant Sci.">
        <title>Climate Clever Clovers: New Paradigm to Reduce the Environmental Footprint of Ruminants by Breeding Low Methanogenic Forages Utilizing Haplotype Variation.</title>
        <authorList>
            <person name="Kaur P."/>
            <person name="Appels R."/>
            <person name="Bayer P.E."/>
            <person name="Keeble-Gagnere G."/>
            <person name="Wang J."/>
            <person name="Hirakawa H."/>
            <person name="Shirasawa K."/>
            <person name="Vercoe P."/>
            <person name="Stefanova K."/>
            <person name="Durmic Z."/>
            <person name="Nichols P."/>
            <person name="Revell C."/>
            <person name="Isobe S.N."/>
            <person name="Edwards D."/>
            <person name="Erskine W."/>
        </authorList>
    </citation>
    <scope>NUCLEOTIDE SEQUENCE [LARGE SCALE GENOMIC DNA]</scope>
    <source>
        <strain evidence="4">cv. Daliak</strain>
    </source>
</reference>
<dbReference type="OrthoDB" id="1711508at2759"/>
<dbReference type="InterPro" id="IPR050365">
    <property type="entry name" value="TIM50"/>
</dbReference>
<dbReference type="InterPro" id="IPR036412">
    <property type="entry name" value="HAD-like_sf"/>
</dbReference>
<sequence>MVFDVAKEEDTIITEEIMTKLTVTEEEENNLCIPPIRCLKKKLLVIDLNGLLADIVFPPPNHAKPDAIVARKALFTRPFYHEFLNFCFERFDVAVWSSRLKKNVDCVIDYMMGDMKQRLIFCWRPQNLSLSATVKIGK</sequence>
<evidence type="ECO:0000259" key="2">
    <source>
        <dbReference type="PROSITE" id="PS50969"/>
    </source>
</evidence>
<comment type="subcellular location">
    <subcellularLocation>
        <location evidence="1">Mitochondrion inner membrane</location>
        <topology evidence="1">Single-pass membrane protein</topology>
    </subcellularLocation>
</comment>
<dbReference type="InterPro" id="IPR023214">
    <property type="entry name" value="HAD_sf"/>
</dbReference>
<dbReference type="PROSITE" id="PS50969">
    <property type="entry name" value="FCP1"/>
    <property type="match status" value="1"/>
</dbReference>
<comment type="subunit">
    <text evidence="1">Component of the TIM23 complex.</text>
</comment>
<dbReference type="Pfam" id="PF03031">
    <property type="entry name" value="NIF"/>
    <property type="match status" value="1"/>
</dbReference>
<proteinExistence type="inferred from homology"/>
<organism evidence="3 4">
    <name type="scientific">Trifolium subterraneum</name>
    <name type="common">Subterranean clover</name>
    <dbReference type="NCBI Taxonomy" id="3900"/>
    <lineage>
        <taxon>Eukaryota</taxon>
        <taxon>Viridiplantae</taxon>
        <taxon>Streptophyta</taxon>
        <taxon>Embryophyta</taxon>
        <taxon>Tracheophyta</taxon>
        <taxon>Spermatophyta</taxon>
        <taxon>Magnoliopsida</taxon>
        <taxon>eudicotyledons</taxon>
        <taxon>Gunneridae</taxon>
        <taxon>Pentapetalae</taxon>
        <taxon>rosids</taxon>
        <taxon>fabids</taxon>
        <taxon>Fabales</taxon>
        <taxon>Fabaceae</taxon>
        <taxon>Papilionoideae</taxon>
        <taxon>50 kb inversion clade</taxon>
        <taxon>NPAAA clade</taxon>
        <taxon>Hologalegina</taxon>
        <taxon>IRL clade</taxon>
        <taxon>Trifolieae</taxon>
        <taxon>Trifolium</taxon>
    </lineage>
</organism>
<evidence type="ECO:0000256" key="1">
    <source>
        <dbReference type="RuleBase" id="RU365079"/>
    </source>
</evidence>
<dbReference type="GO" id="GO:0005744">
    <property type="term" value="C:TIM23 mitochondrial import inner membrane translocase complex"/>
    <property type="evidence" value="ECO:0007669"/>
    <property type="project" value="UniProtKB-UniRule"/>
</dbReference>
<keyword evidence="1" id="KW-0653">Protein transport</keyword>
<evidence type="ECO:0000313" key="4">
    <source>
        <dbReference type="Proteomes" id="UP000242715"/>
    </source>
</evidence>
<evidence type="ECO:0000313" key="3">
    <source>
        <dbReference type="EMBL" id="GAU19880.1"/>
    </source>
</evidence>
<gene>
    <name evidence="3" type="ORF">TSUD_171060</name>
</gene>
<comment type="similarity">
    <text evidence="1">Belongs to the TIM50 family.</text>
</comment>
<dbReference type="EMBL" id="DF973205">
    <property type="protein sequence ID" value="GAU19880.1"/>
    <property type="molecule type" value="Genomic_DNA"/>
</dbReference>
<keyword evidence="1" id="KW-0811">Translocation</keyword>
<feature type="domain" description="FCP1 homology" evidence="2">
    <location>
        <begin position="37"/>
        <end position="138"/>
    </location>
</feature>